<dbReference type="EMBL" id="CM056744">
    <property type="protein sequence ID" value="KAJ8668673.1"/>
    <property type="molecule type" value="Genomic_DNA"/>
</dbReference>
<gene>
    <name evidence="1" type="ORF">QAD02_010336</name>
</gene>
<accession>A0ACC2ND23</accession>
<reference evidence="1" key="1">
    <citation type="submission" date="2023-04" db="EMBL/GenBank/DDBJ databases">
        <title>A chromosome-level genome assembly of the parasitoid wasp Eretmocerus hayati.</title>
        <authorList>
            <person name="Zhong Y."/>
            <person name="Liu S."/>
            <person name="Liu Y."/>
        </authorList>
    </citation>
    <scope>NUCLEOTIDE SEQUENCE</scope>
    <source>
        <strain evidence="1">ZJU_SS_LIU_2023</strain>
    </source>
</reference>
<evidence type="ECO:0000313" key="2">
    <source>
        <dbReference type="Proteomes" id="UP001239111"/>
    </source>
</evidence>
<proteinExistence type="predicted"/>
<evidence type="ECO:0000313" key="1">
    <source>
        <dbReference type="EMBL" id="KAJ8668673.1"/>
    </source>
</evidence>
<sequence length="220" mass="24391">MKANQLKVLAGSSELKSCKKYPVESWTAFKTWANANRQPYSTNELDNNIAILTLSEDVAMKKATVCTKKAEELFSRDAQMVGWASPASVFLKVPLKLSPVVVSTSATILTREGCEDIAGALKNAVIHVHEEELCVISDRSVELSFTDAGVPLVSKKMKILGVLSGVCPDMNCENKIFVFTSIEPYRKFIEDITGRDGTPWFSCLSPRKTDMHRRNAHSYL</sequence>
<protein>
    <submittedName>
        <fullName evidence="1">Uncharacterized protein</fullName>
    </submittedName>
</protein>
<keyword evidence="2" id="KW-1185">Reference proteome</keyword>
<dbReference type="Proteomes" id="UP001239111">
    <property type="component" value="Chromosome 4"/>
</dbReference>
<organism evidence="1 2">
    <name type="scientific">Eretmocerus hayati</name>
    <dbReference type="NCBI Taxonomy" id="131215"/>
    <lineage>
        <taxon>Eukaryota</taxon>
        <taxon>Metazoa</taxon>
        <taxon>Ecdysozoa</taxon>
        <taxon>Arthropoda</taxon>
        <taxon>Hexapoda</taxon>
        <taxon>Insecta</taxon>
        <taxon>Pterygota</taxon>
        <taxon>Neoptera</taxon>
        <taxon>Endopterygota</taxon>
        <taxon>Hymenoptera</taxon>
        <taxon>Apocrita</taxon>
        <taxon>Proctotrupomorpha</taxon>
        <taxon>Chalcidoidea</taxon>
        <taxon>Aphelinidae</taxon>
        <taxon>Aphelininae</taxon>
        <taxon>Eretmocerus</taxon>
    </lineage>
</organism>
<comment type="caution">
    <text evidence="1">The sequence shown here is derived from an EMBL/GenBank/DDBJ whole genome shotgun (WGS) entry which is preliminary data.</text>
</comment>
<name>A0ACC2ND23_9HYME</name>